<dbReference type="Pfam" id="PF01541">
    <property type="entry name" value="GIY-YIG"/>
    <property type="match status" value="1"/>
</dbReference>
<dbReference type="EMBL" id="MHTX01000036">
    <property type="protein sequence ID" value="OHA67600.1"/>
    <property type="molecule type" value="Genomic_DNA"/>
</dbReference>
<dbReference type="SUPFAM" id="SSF82771">
    <property type="entry name" value="GIY-YIG endonuclease"/>
    <property type="match status" value="1"/>
</dbReference>
<organism evidence="2 3">
    <name type="scientific">Candidatus Wildermuthbacteria bacterium RIFCSPHIGHO2_02_FULL_47_17</name>
    <dbReference type="NCBI Taxonomy" id="1802452"/>
    <lineage>
        <taxon>Bacteria</taxon>
        <taxon>Candidatus Wildermuthiibacteriota</taxon>
    </lineage>
</organism>
<gene>
    <name evidence="2" type="ORF">A3D59_03465</name>
</gene>
<dbReference type="InterPro" id="IPR035901">
    <property type="entry name" value="GIY-YIG_endonuc_sf"/>
</dbReference>
<dbReference type="PROSITE" id="PS50164">
    <property type="entry name" value="GIY_YIG"/>
    <property type="match status" value="1"/>
</dbReference>
<dbReference type="Gene3D" id="3.40.1440.10">
    <property type="entry name" value="GIY-YIG endonuclease"/>
    <property type="match status" value="1"/>
</dbReference>
<name>A0A1G2R424_9BACT</name>
<evidence type="ECO:0000313" key="2">
    <source>
        <dbReference type="EMBL" id="OHA67600.1"/>
    </source>
</evidence>
<proteinExistence type="predicted"/>
<evidence type="ECO:0000259" key="1">
    <source>
        <dbReference type="PROSITE" id="PS50164"/>
    </source>
</evidence>
<feature type="domain" description="GIY-YIG" evidence="1">
    <location>
        <begin position="1"/>
        <end position="77"/>
    </location>
</feature>
<dbReference type="CDD" id="cd10449">
    <property type="entry name" value="GIY-YIG_SLX1_like"/>
    <property type="match status" value="1"/>
</dbReference>
<accession>A0A1G2R424</accession>
<reference evidence="2 3" key="1">
    <citation type="journal article" date="2016" name="Nat. Commun.">
        <title>Thousands of microbial genomes shed light on interconnected biogeochemical processes in an aquifer system.</title>
        <authorList>
            <person name="Anantharaman K."/>
            <person name="Brown C.T."/>
            <person name="Hug L.A."/>
            <person name="Sharon I."/>
            <person name="Castelle C.J."/>
            <person name="Probst A.J."/>
            <person name="Thomas B.C."/>
            <person name="Singh A."/>
            <person name="Wilkins M.J."/>
            <person name="Karaoz U."/>
            <person name="Brodie E.L."/>
            <person name="Williams K.H."/>
            <person name="Hubbard S.S."/>
            <person name="Banfield J.F."/>
        </authorList>
    </citation>
    <scope>NUCLEOTIDE SEQUENCE [LARGE SCALE GENOMIC DNA]</scope>
</reference>
<protein>
    <recommendedName>
        <fullName evidence="1">GIY-YIG domain-containing protein</fullName>
    </recommendedName>
</protein>
<sequence length="98" mass="11490">MFYCYILLSSKSHIFYFGSAKDLKKRMELHNHGEVKSTKSHIPWNLIWYGAFLTEKEARDFELYLKTGSGKSFAYKRFISVALEKDFAEGRKGSPKRK</sequence>
<dbReference type="AlphaFoldDB" id="A0A1G2R424"/>
<dbReference type="Proteomes" id="UP000179258">
    <property type="component" value="Unassembled WGS sequence"/>
</dbReference>
<dbReference type="InterPro" id="IPR000305">
    <property type="entry name" value="GIY-YIG_endonuc"/>
</dbReference>
<comment type="caution">
    <text evidence="2">The sequence shown here is derived from an EMBL/GenBank/DDBJ whole genome shotgun (WGS) entry which is preliminary data.</text>
</comment>
<evidence type="ECO:0000313" key="3">
    <source>
        <dbReference type="Proteomes" id="UP000179258"/>
    </source>
</evidence>